<dbReference type="Gene3D" id="3.40.50.620">
    <property type="entry name" value="HUPs"/>
    <property type="match status" value="1"/>
</dbReference>
<evidence type="ECO:0008006" key="3">
    <source>
        <dbReference type="Google" id="ProtNLM"/>
    </source>
</evidence>
<accession>A0A5N6L5D6</accession>
<keyword evidence="2" id="KW-1185">Reference proteome</keyword>
<dbReference type="SUPFAM" id="SSF52374">
    <property type="entry name" value="Nucleotidylyl transferase"/>
    <property type="match status" value="1"/>
</dbReference>
<dbReference type="Proteomes" id="UP000327013">
    <property type="component" value="Unassembled WGS sequence"/>
</dbReference>
<evidence type="ECO:0000313" key="1">
    <source>
        <dbReference type="EMBL" id="KAB8621928.1"/>
    </source>
</evidence>
<dbReference type="AlphaFoldDB" id="A0A5N6L5D6"/>
<dbReference type="PANTHER" id="PTHR31285:SF0">
    <property type="entry name" value="NICOTINAMIDE MONONUCLEOTIDE ADENYLYLTRANSFERASE"/>
    <property type="match status" value="1"/>
</dbReference>
<reference evidence="1 2" key="1">
    <citation type="submission" date="2019-06" db="EMBL/GenBank/DDBJ databases">
        <title>A chromosomal-level reference genome of Carpinus fangiana (Coryloideae, Betulaceae).</title>
        <authorList>
            <person name="Yang X."/>
            <person name="Wang Z."/>
            <person name="Zhang L."/>
            <person name="Hao G."/>
            <person name="Liu J."/>
            <person name="Yang Y."/>
        </authorList>
    </citation>
    <scope>NUCLEOTIDE SEQUENCE [LARGE SCALE GENOMIC DNA]</scope>
    <source>
        <strain evidence="1">Cfa_2016G</strain>
        <tissue evidence="1">Leaf</tissue>
    </source>
</reference>
<dbReference type="GO" id="GO:0005737">
    <property type="term" value="C:cytoplasm"/>
    <property type="evidence" value="ECO:0007669"/>
    <property type="project" value="TreeGrafter"/>
</dbReference>
<sequence length="294" mass="32711">MAPRGQLLAVAKQSIDEFLSSSTGFRVVHSVSPNQPSAASGRPRTLFILDSSFNPPSIAHLSLVTSALRAAASAQKQRYPGPHRLLLLFSVHNADKSPAPATFEQRLAMMMLFAEDIVTRMQAARNKLPEADIDVGLTTKPYYNDKSTAIEMDGVYEGTPEHVHLVGYDTFVRIFEPKYYAMHSPPLSALASYFNRHGLRVTLRPEEKWGGNEEQAKFWEKLRDGDMEGDGGKSEWADKIEVVESDAEGVGVSSTQVREAAEHAQWDKVRRMCTESVGPWVHEMKPYEADVTAF</sequence>
<proteinExistence type="predicted"/>
<name>A0A5N6L5D6_9ROSI</name>
<protein>
    <recommendedName>
        <fullName evidence="3">Nicotinamide-nucleotide adenylyltransferase</fullName>
    </recommendedName>
</protein>
<dbReference type="OrthoDB" id="5591297at2759"/>
<dbReference type="GO" id="GO:0000309">
    <property type="term" value="F:nicotinamide-nucleotide adenylyltransferase activity"/>
    <property type="evidence" value="ECO:0007669"/>
    <property type="project" value="TreeGrafter"/>
</dbReference>
<organism evidence="1 2">
    <name type="scientific">Carpinus fangiana</name>
    <dbReference type="NCBI Taxonomy" id="176857"/>
    <lineage>
        <taxon>Eukaryota</taxon>
        <taxon>Viridiplantae</taxon>
        <taxon>Streptophyta</taxon>
        <taxon>Embryophyta</taxon>
        <taxon>Tracheophyta</taxon>
        <taxon>Spermatophyta</taxon>
        <taxon>Magnoliopsida</taxon>
        <taxon>eudicotyledons</taxon>
        <taxon>Gunneridae</taxon>
        <taxon>Pentapetalae</taxon>
        <taxon>rosids</taxon>
        <taxon>fabids</taxon>
        <taxon>Fagales</taxon>
        <taxon>Betulaceae</taxon>
        <taxon>Carpinus</taxon>
    </lineage>
</organism>
<comment type="caution">
    <text evidence="1">The sequence shown here is derived from an EMBL/GenBank/DDBJ whole genome shotgun (WGS) entry which is preliminary data.</text>
</comment>
<dbReference type="EMBL" id="VIBQ01000075">
    <property type="protein sequence ID" value="KAB8621928.1"/>
    <property type="molecule type" value="Genomic_DNA"/>
</dbReference>
<evidence type="ECO:0000313" key="2">
    <source>
        <dbReference type="Proteomes" id="UP000327013"/>
    </source>
</evidence>
<dbReference type="PANTHER" id="PTHR31285">
    <property type="entry name" value="NICOTINAMIDE MONONUCLEOTIDE ADENYLYLTRANSFERASE"/>
    <property type="match status" value="1"/>
</dbReference>
<gene>
    <name evidence="1" type="ORF">FH972_026037</name>
</gene>
<dbReference type="InterPro" id="IPR014729">
    <property type="entry name" value="Rossmann-like_a/b/a_fold"/>
</dbReference>
<dbReference type="GO" id="GO:0016887">
    <property type="term" value="F:ATP hydrolysis activity"/>
    <property type="evidence" value="ECO:0007669"/>
    <property type="project" value="TreeGrafter"/>
</dbReference>
<dbReference type="GO" id="GO:0005634">
    <property type="term" value="C:nucleus"/>
    <property type="evidence" value="ECO:0007669"/>
    <property type="project" value="TreeGrafter"/>
</dbReference>